<evidence type="ECO:0000313" key="2">
    <source>
        <dbReference type="EMBL" id="AOZ52561.1"/>
    </source>
</evidence>
<gene>
    <name evidence="2" type="ORF">BKX93_22810</name>
</gene>
<feature type="transmembrane region" description="Helical" evidence="1">
    <location>
        <begin position="51"/>
        <end position="72"/>
    </location>
</feature>
<feature type="transmembrane region" description="Helical" evidence="1">
    <location>
        <begin position="144"/>
        <end position="165"/>
    </location>
</feature>
<reference evidence="2 3" key="1">
    <citation type="submission" date="2016-10" db="EMBL/GenBank/DDBJ databases">
        <title>Chromobacterium muskegensis sp. nov., an insecticidal bacterium isolated from Sphagnum bogs.</title>
        <authorList>
            <person name="Sparks M.E."/>
            <person name="Blackburn M.B."/>
            <person name="Gundersen-Rindal D.E."/>
            <person name="Mitchell A."/>
            <person name="Farrar R."/>
            <person name="Kuhar D."/>
        </authorList>
    </citation>
    <scope>NUCLEOTIDE SEQUENCE [LARGE SCALE GENOMIC DNA]</scope>
    <source>
        <strain evidence="2 3">21-1</strain>
    </source>
</reference>
<name>A0A1D9LMT5_9NEIS</name>
<sequence>MRLLIDDVLDLLRLRVKPLAAYQYAWWQPALLLTLMGAVSSGDTAELGGNIAGRIGFMVLFTWLQTLLFARFMGVWLRWGKGEVSGSLFGLVVVASGLQFVEPLTSWLPGDAAKVIDILLSLLGLVVLVNALSKVAQVSVMRTLAGVVLFAPLSLLLLAATLSFAKTAGWVELPQEMVEMMQQQGAASDAASAVKK</sequence>
<proteinExistence type="predicted"/>
<feature type="transmembrane region" description="Helical" evidence="1">
    <location>
        <begin position="113"/>
        <end position="132"/>
    </location>
</feature>
<protein>
    <recommendedName>
        <fullName evidence="4">Yip1 domain-containing protein</fullName>
    </recommendedName>
</protein>
<organism evidence="2 3">
    <name type="scientific">Chromobacterium vaccinii</name>
    <dbReference type="NCBI Taxonomy" id="1108595"/>
    <lineage>
        <taxon>Bacteria</taxon>
        <taxon>Pseudomonadati</taxon>
        <taxon>Pseudomonadota</taxon>
        <taxon>Betaproteobacteria</taxon>
        <taxon>Neisseriales</taxon>
        <taxon>Chromobacteriaceae</taxon>
        <taxon>Chromobacterium</taxon>
    </lineage>
</organism>
<dbReference type="Proteomes" id="UP000178776">
    <property type="component" value="Chromosome"/>
</dbReference>
<dbReference type="AlphaFoldDB" id="A0A1D9LMT5"/>
<dbReference type="RefSeq" id="WP_046155901.1">
    <property type="nucleotide sequence ID" value="NZ_CP017707.1"/>
</dbReference>
<accession>A0A1D9LMT5</accession>
<keyword evidence="1" id="KW-0812">Transmembrane</keyword>
<keyword evidence="1" id="KW-1133">Transmembrane helix</keyword>
<dbReference type="KEGG" id="cvc:BKX93_22810"/>
<keyword evidence="1" id="KW-0472">Membrane</keyword>
<dbReference type="STRING" id="1108595.BKX93_22810"/>
<evidence type="ECO:0008006" key="4">
    <source>
        <dbReference type="Google" id="ProtNLM"/>
    </source>
</evidence>
<dbReference type="GeneID" id="68844030"/>
<feature type="transmembrane region" description="Helical" evidence="1">
    <location>
        <begin position="21"/>
        <end position="39"/>
    </location>
</feature>
<evidence type="ECO:0000313" key="3">
    <source>
        <dbReference type="Proteomes" id="UP000178776"/>
    </source>
</evidence>
<feature type="transmembrane region" description="Helical" evidence="1">
    <location>
        <begin position="84"/>
        <end position="101"/>
    </location>
</feature>
<evidence type="ECO:0000256" key="1">
    <source>
        <dbReference type="SAM" id="Phobius"/>
    </source>
</evidence>
<dbReference type="EMBL" id="CP017707">
    <property type="protein sequence ID" value="AOZ52561.1"/>
    <property type="molecule type" value="Genomic_DNA"/>
</dbReference>